<accession>A0A0R0AJ95</accession>
<reference evidence="2 3" key="1">
    <citation type="submission" date="2015-10" db="EMBL/GenBank/DDBJ databases">
        <title>Genome sequencing and analysis of members of genus Stenotrophomonas.</title>
        <authorList>
            <person name="Patil P.P."/>
            <person name="Midha S."/>
            <person name="Patil P.B."/>
        </authorList>
    </citation>
    <scope>NUCLEOTIDE SEQUENCE [LARGE SCALE GENOMIC DNA]</scope>
    <source>
        <strain evidence="2 3">JCM 9942</strain>
    </source>
</reference>
<feature type="transmembrane region" description="Helical" evidence="1">
    <location>
        <begin position="6"/>
        <end position="32"/>
    </location>
</feature>
<dbReference type="Proteomes" id="UP000050836">
    <property type="component" value="Unassembled WGS sequence"/>
</dbReference>
<sequence length="118" mass="12154">MESTQLLTTLLVSIGYRLPVLIALGVALVMLLDTPRGRVRTVALSALVLLLAATLVGGVLSVLPLLLIAGGNFAGLSGLNTVLGAAHFALSLLEATGFILLAWALVQALRRQAARGTV</sequence>
<dbReference type="EMBL" id="LLXS01000004">
    <property type="protein sequence ID" value="KRG45181.1"/>
    <property type="molecule type" value="Genomic_DNA"/>
</dbReference>
<keyword evidence="1" id="KW-1133">Transmembrane helix</keyword>
<feature type="transmembrane region" description="Helical" evidence="1">
    <location>
        <begin position="82"/>
        <end position="106"/>
    </location>
</feature>
<proteinExistence type="predicted"/>
<name>A0A0R0AJ95_9GAMM</name>
<comment type="caution">
    <text evidence="2">The sequence shown here is derived from an EMBL/GenBank/DDBJ whole genome shotgun (WGS) entry which is preliminary data.</text>
</comment>
<evidence type="ECO:0008006" key="4">
    <source>
        <dbReference type="Google" id="ProtNLM"/>
    </source>
</evidence>
<gene>
    <name evidence="2" type="ORF">ARC78_03065</name>
</gene>
<feature type="transmembrane region" description="Helical" evidence="1">
    <location>
        <begin position="44"/>
        <end position="70"/>
    </location>
</feature>
<evidence type="ECO:0000256" key="1">
    <source>
        <dbReference type="SAM" id="Phobius"/>
    </source>
</evidence>
<evidence type="ECO:0000313" key="3">
    <source>
        <dbReference type="Proteomes" id="UP000050836"/>
    </source>
</evidence>
<organism evidence="2 3">
    <name type="scientific">Stenotrophomonas pictorum JCM 9942</name>
    <dbReference type="NCBI Taxonomy" id="1236960"/>
    <lineage>
        <taxon>Bacteria</taxon>
        <taxon>Pseudomonadati</taxon>
        <taxon>Pseudomonadota</taxon>
        <taxon>Gammaproteobacteria</taxon>
        <taxon>Lysobacterales</taxon>
        <taxon>Lysobacteraceae</taxon>
        <taxon>Stenotrophomonas</taxon>
    </lineage>
</organism>
<keyword evidence="3" id="KW-1185">Reference proteome</keyword>
<dbReference type="OrthoDB" id="6054228at2"/>
<protein>
    <recommendedName>
        <fullName evidence="4">Transmembrane protein</fullName>
    </recommendedName>
</protein>
<dbReference type="RefSeq" id="WP_054660120.1">
    <property type="nucleotide sequence ID" value="NZ_BAZI01000302.1"/>
</dbReference>
<keyword evidence="1" id="KW-0472">Membrane</keyword>
<dbReference type="AlphaFoldDB" id="A0A0R0AJ95"/>
<evidence type="ECO:0000313" key="2">
    <source>
        <dbReference type="EMBL" id="KRG45181.1"/>
    </source>
</evidence>
<keyword evidence="1" id="KW-0812">Transmembrane</keyword>